<dbReference type="Pfam" id="PF03372">
    <property type="entry name" value="Exo_endo_phos"/>
    <property type="match status" value="1"/>
</dbReference>
<dbReference type="GO" id="GO:0070260">
    <property type="term" value="F:5'-tyrosyl-DNA phosphodiesterase activity"/>
    <property type="evidence" value="ECO:0007669"/>
    <property type="project" value="TreeGrafter"/>
</dbReference>
<evidence type="ECO:0000259" key="12">
    <source>
        <dbReference type="Pfam" id="PF03372"/>
    </source>
</evidence>
<name>A0AAV9X9Q8_9PEZI</name>
<evidence type="ECO:0000256" key="8">
    <source>
        <dbReference type="ARBA" id="ARBA00022842"/>
    </source>
</evidence>
<dbReference type="Gene3D" id="3.60.10.10">
    <property type="entry name" value="Endonuclease/exonuclease/phosphatase"/>
    <property type="match status" value="1"/>
</dbReference>
<comment type="subcellular location">
    <subcellularLocation>
        <location evidence="3">Nucleus</location>
        <location evidence="3">PML body</location>
    </subcellularLocation>
</comment>
<dbReference type="CDD" id="cd09080">
    <property type="entry name" value="TDP2"/>
    <property type="match status" value="1"/>
</dbReference>
<organism evidence="13 14">
    <name type="scientific">Orbilia ellipsospora</name>
    <dbReference type="NCBI Taxonomy" id="2528407"/>
    <lineage>
        <taxon>Eukaryota</taxon>
        <taxon>Fungi</taxon>
        <taxon>Dikarya</taxon>
        <taxon>Ascomycota</taxon>
        <taxon>Pezizomycotina</taxon>
        <taxon>Orbiliomycetes</taxon>
        <taxon>Orbiliales</taxon>
        <taxon>Orbiliaceae</taxon>
        <taxon>Orbilia</taxon>
    </lineage>
</organism>
<feature type="domain" description="Endonuclease/exonuclease/phosphatase" evidence="12">
    <location>
        <begin position="144"/>
        <end position="399"/>
    </location>
</feature>
<dbReference type="InterPro" id="IPR051547">
    <property type="entry name" value="TDP2-like"/>
</dbReference>
<evidence type="ECO:0000313" key="14">
    <source>
        <dbReference type="Proteomes" id="UP001365542"/>
    </source>
</evidence>
<keyword evidence="9" id="KW-0234">DNA repair</keyword>
<evidence type="ECO:0000313" key="13">
    <source>
        <dbReference type="EMBL" id="KAK6537914.1"/>
    </source>
</evidence>
<keyword evidence="14" id="KW-1185">Reference proteome</keyword>
<dbReference type="InterPro" id="IPR036691">
    <property type="entry name" value="Endo/exonu/phosph_ase_sf"/>
</dbReference>
<proteinExistence type="predicted"/>
<evidence type="ECO:0000256" key="10">
    <source>
        <dbReference type="ARBA" id="ARBA00023242"/>
    </source>
</evidence>
<evidence type="ECO:0000256" key="3">
    <source>
        <dbReference type="ARBA" id="ARBA00004322"/>
    </source>
</evidence>
<keyword evidence="11" id="KW-1133">Transmembrane helix</keyword>
<dbReference type="Proteomes" id="UP001365542">
    <property type="component" value="Unassembled WGS sequence"/>
</dbReference>
<dbReference type="GO" id="GO:0046872">
    <property type="term" value="F:metal ion binding"/>
    <property type="evidence" value="ECO:0007669"/>
    <property type="project" value="UniProtKB-KW"/>
</dbReference>
<keyword evidence="10" id="KW-0539">Nucleus</keyword>
<protein>
    <recommendedName>
        <fullName evidence="12">Endonuclease/exonuclease/phosphatase domain-containing protein</fullName>
    </recommendedName>
</protein>
<comment type="cofactor">
    <cofactor evidence="1">
        <name>Mn(2+)</name>
        <dbReference type="ChEBI" id="CHEBI:29035"/>
    </cofactor>
</comment>
<sequence length="409" mass="46809">MMEANWEKMIAHTSRHHQLYYSQHRYDHDHFGRDLDDVSKSKGRLGRARHYASLIVATRHFRIFITILALVLITQMLSSSNMLHLRHDDNSRVRKIPDPDAGVAHVIGIHFFDAEENKWRHIQNSEAEELGRRRESPRSNFALITWNIDFSISQPQNRIAAAISYLRSLLISGTDQPDSISPAIIVLQEITADMVKRLANSEWVRKHFYMTDVRADEGIWLKSHYGTVTLVDRRIPIKNAIRLHYDSNMGRDCLFVDIEAVSAETSENVLVRVGNTHLESLVQPTPMRSEQLRLAANFILNDASVYTGLVAGDMNPIEKFDATLPADVGLKDAYLENGGDDEDEKGHTWGYQTEDNKFPKRRFDKILYSPNGKIKMEQVEVIGVGEKTMAQPRVWVSDHFGVLANVRIR</sequence>
<keyword evidence="5" id="KW-0479">Metal-binding</keyword>
<feature type="transmembrane region" description="Helical" evidence="11">
    <location>
        <begin position="51"/>
        <end position="73"/>
    </location>
</feature>
<dbReference type="PANTHER" id="PTHR15822">
    <property type="entry name" value="TRAF AND TNF RECEPTOR-ASSOCIATED PROTEIN"/>
    <property type="match status" value="1"/>
</dbReference>
<dbReference type="GO" id="GO:0005634">
    <property type="term" value="C:nucleus"/>
    <property type="evidence" value="ECO:0007669"/>
    <property type="project" value="UniProtKB-SubCell"/>
</dbReference>
<keyword evidence="11" id="KW-0812">Transmembrane</keyword>
<dbReference type="GO" id="GO:0003697">
    <property type="term" value="F:single-stranded DNA binding"/>
    <property type="evidence" value="ECO:0007669"/>
    <property type="project" value="TreeGrafter"/>
</dbReference>
<keyword evidence="6" id="KW-0227">DNA damage</keyword>
<gene>
    <name evidence="13" type="ORF">TWF694_010812</name>
</gene>
<evidence type="ECO:0000256" key="5">
    <source>
        <dbReference type="ARBA" id="ARBA00022723"/>
    </source>
</evidence>
<dbReference type="GO" id="GO:0004518">
    <property type="term" value="F:nuclease activity"/>
    <property type="evidence" value="ECO:0007669"/>
    <property type="project" value="UniProtKB-KW"/>
</dbReference>
<evidence type="ECO:0000256" key="9">
    <source>
        <dbReference type="ARBA" id="ARBA00023204"/>
    </source>
</evidence>
<keyword evidence="8" id="KW-0460">Magnesium</keyword>
<evidence type="ECO:0000256" key="1">
    <source>
        <dbReference type="ARBA" id="ARBA00001936"/>
    </source>
</evidence>
<evidence type="ECO:0000256" key="11">
    <source>
        <dbReference type="SAM" id="Phobius"/>
    </source>
</evidence>
<keyword evidence="4" id="KW-0540">Nuclease</keyword>
<evidence type="ECO:0000256" key="4">
    <source>
        <dbReference type="ARBA" id="ARBA00022722"/>
    </source>
</evidence>
<dbReference type="PANTHER" id="PTHR15822:SF4">
    <property type="entry name" value="TYROSYL-DNA PHOSPHODIESTERASE 2"/>
    <property type="match status" value="1"/>
</dbReference>
<dbReference type="AlphaFoldDB" id="A0AAV9X9Q8"/>
<keyword evidence="7" id="KW-0378">Hydrolase</keyword>
<evidence type="ECO:0000256" key="2">
    <source>
        <dbReference type="ARBA" id="ARBA00001946"/>
    </source>
</evidence>
<accession>A0AAV9X9Q8</accession>
<dbReference type="EMBL" id="JAVHJO010000008">
    <property type="protein sequence ID" value="KAK6537914.1"/>
    <property type="molecule type" value="Genomic_DNA"/>
</dbReference>
<dbReference type="SUPFAM" id="SSF56219">
    <property type="entry name" value="DNase I-like"/>
    <property type="match status" value="1"/>
</dbReference>
<dbReference type="GO" id="GO:0006302">
    <property type="term" value="P:double-strand break repair"/>
    <property type="evidence" value="ECO:0007669"/>
    <property type="project" value="TreeGrafter"/>
</dbReference>
<keyword evidence="11" id="KW-0472">Membrane</keyword>
<dbReference type="GO" id="GO:0005737">
    <property type="term" value="C:cytoplasm"/>
    <property type="evidence" value="ECO:0007669"/>
    <property type="project" value="TreeGrafter"/>
</dbReference>
<evidence type="ECO:0000256" key="7">
    <source>
        <dbReference type="ARBA" id="ARBA00022801"/>
    </source>
</evidence>
<comment type="caution">
    <text evidence="13">The sequence shown here is derived from an EMBL/GenBank/DDBJ whole genome shotgun (WGS) entry which is preliminary data.</text>
</comment>
<comment type="cofactor">
    <cofactor evidence="2">
        <name>Mg(2+)</name>
        <dbReference type="ChEBI" id="CHEBI:18420"/>
    </cofactor>
</comment>
<evidence type="ECO:0000256" key="6">
    <source>
        <dbReference type="ARBA" id="ARBA00022763"/>
    </source>
</evidence>
<reference evidence="13 14" key="1">
    <citation type="submission" date="2019-10" db="EMBL/GenBank/DDBJ databases">
        <authorList>
            <person name="Palmer J.M."/>
        </authorList>
    </citation>
    <scope>NUCLEOTIDE SEQUENCE [LARGE SCALE GENOMIC DNA]</scope>
    <source>
        <strain evidence="13 14">TWF694</strain>
    </source>
</reference>
<dbReference type="InterPro" id="IPR005135">
    <property type="entry name" value="Endo/exonuclease/phosphatase"/>
</dbReference>